<comment type="caution">
    <text evidence="1">The sequence shown here is derived from an EMBL/GenBank/DDBJ whole genome shotgun (WGS) entry which is preliminary data.</text>
</comment>
<sequence length="42" mass="4702">MADPTSLTGLLIYSLNGQPEATYLLLQVAYGYRLNENRLTLD</sequence>
<dbReference type="AlphaFoldDB" id="M5U9J9"/>
<name>M5U9J9_9BACT</name>
<dbReference type="EMBL" id="ANOH01000045">
    <property type="protein sequence ID" value="EMI58095.1"/>
    <property type="molecule type" value="Genomic_DNA"/>
</dbReference>
<dbReference type="PATRIC" id="fig|1263870.3.peg.496"/>
<reference evidence="1 2" key="1">
    <citation type="journal article" date="2013" name="Mar. Genomics">
        <title>Expression of sulfatases in Rhodopirellula baltica and the diversity of sulfatases in the genus Rhodopirellula.</title>
        <authorList>
            <person name="Wegner C.E."/>
            <person name="Richter-Heitmann T."/>
            <person name="Klindworth A."/>
            <person name="Klockow C."/>
            <person name="Richter M."/>
            <person name="Achstetter T."/>
            <person name="Glockner F.O."/>
            <person name="Harder J."/>
        </authorList>
    </citation>
    <scope>NUCLEOTIDE SEQUENCE [LARGE SCALE GENOMIC DNA]</scope>
    <source>
        <strain evidence="1 2">SM41</strain>
    </source>
</reference>
<proteinExistence type="predicted"/>
<evidence type="ECO:0000313" key="1">
    <source>
        <dbReference type="EMBL" id="EMI58095.1"/>
    </source>
</evidence>
<accession>M5U9J9</accession>
<evidence type="ECO:0000313" key="2">
    <source>
        <dbReference type="Proteomes" id="UP000011885"/>
    </source>
</evidence>
<gene>
    <name evidence="1" type="ORF">RSSM_00455</name>
</gene>
<dbReference type="Proteomes" id="UP000011885">
    <property type="component" value="Unassembled WGS sequence"/>
</dbReference>
<organism evidence="1 2">
    <name type="scientific">Rhodopirellula sallentina SM41</name>
    <dbReference type="NCBI Taxonomy" id="1263870"/>
    <lineage>
        <taxon>Bacteria</taxon>
        <taxon>Pseudomonadati</taxon>
        <taxon>Planctomycetota</taxon>
        <taxon>Planctomycetia</taxon>
        <taxon>Pirellulales</taxon>
        <taxon>Pirellulaceae</taxon>
        <taxon>Rhodopirellula</taxon>
    </lineage>
</organism>
<protein>
    <submittedName>
        <fullName evidence="1">Uncharacterized protein</fullName>
    </submittedName>
</protein>
<keyword evidence="2" id="KW-1185">Reference proteome</keyword>